<dbReference type="EMBL" id="FWDM01000014">
    <property type="protein sequence ID" value="SLM12023.1"/>
    <property type="molecule type" value="Genomic_DNA"/>
</dbReference>
<keyword evidence="1" id="KW-0472">Membrane</keyword>
<gene>
    <name evidence="2" type="ORF">SPIROBIBN47_210180</name>
</gene>
<proteinExistence type="predicted"/>
<reference evidence="2" key="1">
    <citation type="submission" date="2017-02" db="EMBL/GenBank/DDBJ databases">
        <authorList>
            <person name="Regsiter A."/>
            <person name="William W."/>
        </authorList>
    </citation>
    <scope>NUCLEOTIDE SEQUENCE</scope>
    <source>
        <strain evidence="2">Bib</strain>
    </source>
</reference>
<accession>A0A3P3XHI7</accession>
<protein>
    <submittedName>
        <fullName evidence="2">Uncharacterized protein</fullName>
    </submittedName>
</protein>
<name>A0A3P3XHI7_9SPIR</name>
<dbReference type="AlphaFoldDB" id="A0A3P3XHI7"/>
<keyword evidence="1" id="KW-1133">Transmembrane helix</keyword>
<feature type="transmembrane region" description="Helical" evidence="1">
    <location>
        <begin position="12"/>
        <end position="32"/>
    </location>
</feature>
<organism evidence="2">
    <name type="scientific">uncultured spirochete</name>
    <dbReference type="NCBI Taxonomy" id="156406"/>
    <lineage>
        <taxon>Bacteria</taxon>
        <taxon>Pseudomonadati</taxon>
        <taxon>Spirochaetota</taxon>
        <taxon>Spirochaetia</taxon>
        <taxon>Spirochaetales</taxon>
        <taxon>environmental samples</taxon>
    </lineage>
</organism>
<sequence>MNKGIYDKNSGPAHNIAVASLAMAAIWLITPLRPAVSANEQKTAMLAWGGDLVVQTVYGQRIAEPPSRGTRKK</sequence>
<evidence type="ECO:0000313" key="2">
    <source>
        <dbReference type="EMBL" id="SLM12023.1"/>
    </source>
</evidence>
<evidence type="ECO:0000256" key="1">
    <source>
        <dbReference type="SAM" id="Phobius"/>
    </source>
</evidence>
<keyword evidence="1" id="KW-0812">Transmembrane</keyword>